<feature type="region of interest" description="Disordered" evidence="1">
    <location>
        <begin position="1"/>
        <end position="113"/>
    </location>
</feature>
<feature type="compositionally biased region" description="Polar residues" evidence="1">
    <location>
        <begin position="80"/>
        <end position="90"/>
    </location>
</feature>
<organism evidence="2 3">
    <name type="scientific">Schistosoma margrebowiei</name>
    <dbReference type="NCBI Taxonomy" id="48269"/>
    <lineage>
        <taxon>Eukaryota</taxon>
        <taxon>Metazoa</taxon>
        <taxon>Spiralia</taxon>
        <taxon>Lophotrochozoa</taxon>
        <taxon>Platyhelminthes</taxon>
        <taxon>Trematoda</taxon>
        <taxon>Digenea</taxon>
        <taxon>Strigeidida</taxon>
        <taxon>Schistosomatoidea</taxon>
        <taxon>Schistosomatidae</taxon>
        <taxon>Schistosoma</taxon>
    </lineage>
</organism>
<dbReference type="AlphaFoldDB" id="A0A183LXP0"/>
<dbReference type="EMBL" id="UZAI01003759">
    <property type="protein sequence ID" value="VDO82110.1"/>
    <property type="molecule type" value="Genomic_DNA"/>
</dbReference>
<name>A0A183LXP0_9TREM</name>
<proteinExistence type="predicted"/>
<dbReference type="Proteomes" id="UP000277204">
    <property type="component" value="Unassembled WGS sequence"/>
</dbReference>
<feature type="compositionally biased region" description="Low complexity" evidence="1">
    <location>
        <begin position="1"/>
        <end position="16"/>
    </location>
</feature>
<protein>
    <submittedName>
        <fullName evidence="2">Uncharacterized protein</fullName>
    </submittedName>
</protein>
<feature type="compositionally biased region" description="Low complexity" evidence="1">
    <location>
        <begin position="62"/>
        <end position="79"/>
    </location>
</feature>
<evidence type="ECO:0000313" key="3">
    <source>
        <dbReference type="Proteomes" id="UP000277204"/>
    </source>
</evidence>
<keyword evidence="3" id="KW-1185">Reference proteome</keyword>
<evidence type="ECO:0000313" key="2">
    <source>
        <dbReference type="EMBL" id="VDO82110.1"/>
    </source>
</evidence>
<accession>A0A183LXP0</accession>
<gene>
    <name evidence="2" type="ORF">SMRZ_LOCUS8565</name>
</gene>
<reference evidence="2 3" key="1">
    <citation type="submission" date="2018-11" db="EMBL/GenBank/DDBJ databases">
        <authorList>
            <consortium name="Pathogen Informatics"/>
        </authorList>
    </citation>
    <scope>NUCLEOTIDE SEQUENCE [LARGE SCALE GENOMIC DNA]</scope>
    <source>
        <strain evidence="2 3">Zambia</strain>
    </source>
</reference>
<evidence type="ECO:0000256" key="1">
    <source>
        <dbReference type="SAM" id="MobiDB-lite"/>
    </source>
</evidence>
<sequence length="113" mass="11813">MVQVNGNFTTGNNNNNQLITLDAPPTPSPSNIPTDHISNNSNIVDLGQTQNNSSCNSLRPDSLLSTSTTITTTRESSCSDLSPNSMSSHDSALGGGKFQSDSGPLKTVCPNTM</sequence>
<feature type="compositionally biased region" description="Polar residues" evidence="1">
    <location>
        <begin position="31"/>
        <end position="59"/>
    </location>
</feature>